<dbReference type="KEGG" id="vg:18559466"/>
<organism evidence="1 2">
    <name type="scientific">Mycobacterium phage Courthouse</name>
    <dbReference type="NCBI Taxonomy" id="2923000"/>
    <lineage>
        <taxon>Viruses</taxon>
        <taxon>Duplodnaviria</taxon>
        <taxon>Heunggongvirae</taxon>
        <taxon>Uroviricota</taxon>
        <taxon>Caudoviricetes</taxon>
        <taxon>Omegavirus</taxon>
        <taxon>Omegavirus courthouse</taxon>
    </lineage>
</organism>
<accession>G8I5P8</accession>
<protein>
    <submittedName>
        <fullName evidence="1">Uncharacterized protein</fullName>
    </submittedName>
</protein>
<evidence type="ECO:0000313" key="2">
    <source>
        <dbReference type="Proteomes" id="UP000005860"/>
    </source>
</evidence>
<sequence length="50" mass="5736">MESLEGKYLGRNKKLDMFTRTPEMLGHAADTLLYLAGQLKVLRDQALREI</sequence>
<evidence type="ECO:0000313" key="1">
    <source>
        <dbReference type="EMBL" id="AER48042.1"/>
    </source>
</evidence>
<dbReference type="RefSeq" id="YP_009012090.1">
    <property type="nucleotide sequence ID" value="NC_023690.1"/>
</dbReference>
<keyword evidence="2" id="KW-1185">Reference proteome</keyword>
<dbReference type="Proteomes" id="UP000005860">
    <property type="component" value="Segment"/>
</dbReference>
<reference evidence="1 2" key="1">
    <citation type="journal article" date="2012" name="J. Virol.">
        <title>Complete Genome Sequences of 138 Mycobacteriophages.</title>
        <authorList>
            <consortium name="the Science Education Alliance Phage Hunters Advancing Genomics and Evolutionary Science Program"/>
            <consortium name="the KwaZulu-Natal Research Institute for Tuberculosis and HIV Mycobacterial Genetics Course Students"/>
            <consortium name="the Phage Hunters Integrating Research and Education Program"/>
            <person name="Hatfull G.F."/>
        </authorList>
    </citation>
    <scope>NUCLEOTIDE SEQUENCE [LARGE SCALE GENOMIC DNA]</scope>
</reference>
<dbReference type="EMBL" id="JN698997">
    <property type="protein sequence ID" value="AER48042.1"/>
    <property type="molecule type" value="Genomic_DNA"/>
</dbReference>
<name>G8I5P8_9CAUD</name>
<proteinExistence type="predicted"/>
<gene>
    <name evidence="1" type="primary">193</name>
    <name evidence="1" type="ORF">COURTHOUSE_193</name>
</gene>
<dbReference type="GeneID" id="18559466"/>